<protein>
    <submittedName>
        <fullName evidence="2">DUF3833 domain-containing protein</fullName>
    </submittedName>
</protein>
<dbReference type="RefSeq" id="WP_243066159.1">
    <property type="nucleotide sequence ID" value="NZ_JAIVFK010000002.1"/>
</dbReference>
<comment type="caution">
    <text evidence="2">The sequence shown here is derived from an EMBL/GenBank/DDBJ whole genome shotgun (WGS) entry which is preliminary data.</text>
</comment>
<keyword evidence="1" id="KW-0732">Signal</keyword>
<dbReference type="InterPro" id="IPR024409">
    <property type="entry name" value="DUF3833"/>
</dbReference>
<organism evidence="2 3">
    <name type="scientific">Candidatus Rhodoblastus alkanivorans</name>
    <dbReference type="NCBI Taxonomy" id="2954117"/>
    <lineage>
        <taxon>Bacteria</taxon>
        <taxon>Pseudomonadati</taxon>
        <taxon>Pseudomonadota</taxon>
        <taxon>Alphaproteobacteria</taxon>
        <taxon>Hyphomicrobiales</taxon>
        <taxon>Rhodoblastaceae</taxon>
        <taxon>Rhodoblastus</taxon>
    </lineage>
</organism>
<evidence type="ECO:0000256" key="1">
    <source>
        <dbReference type="SAM" id="SignalP"/>
    </source>
</evidence>
<sequence>MSHFAHPSRFAVLLLVSLVASPAFAREKSSALKTFLSGHLTATGQFHNYLDGSTRGVRVNLHGAPYGAAFRLVEDSVYSDGEKQHRVWRFSKVGDGLYVGQRSDLIGHATVETHGNRIDIAYRARVPTKDGKIHDLDFKETFVFMQSGTADYRLKVSLGLIPVGQAHLAVRKLPR</sequence>
<keyword evidence="3" id="KW-1185">Reference proteome</keyword>
<dbReference type="Proteomes" id="UP001139104">
    <property type="component" value="Unassembled WGS sequence"/>
</dbReference>
<gene>
    <name evidence="2" type="ORF">K2U94_05005</name>
</gene>
<evidence type="ECO:0000313" key="2">
    <source>
        <dbReference type="EMBL" id="MCI4682128.1"/>
    </source>
</evidence>
<name>A0ABS9Z3E0_9HYPH</name>
<accession>A0ABS9Z3E0</accession>
<feature type="chain" id="PRO_5046742685" evidence="1">
    <location>
        <begin position="26"/>
        <end position="175"/>
    </location>
</feature>
<dbReference type="EMBL" id="JAIVFP010000001">
    <property type="protein sequence ID" value="MCI4682128.1"/>
    <property type="molecule type" value="Genomic_DNA"/>
</dbReference>
<feature type="signal peptide" evidence="1">
    <location>
        <begin position="1"/>
        <end position="25"/>
    </location>
</feature>
<proteinExistence type="predicted"/>
<reference evidence="2" key="1">
    <citation type="journal article" date="2022" name="ISME J.">
        <title>Identification of active gaseous-alkane degraders at natural gas seeps.</title>
        <authorList>
            <person name="Farhan Ul Haque M."/>
            <person name="Hernandez M."/>
            <person name="Crombie A.T."/>
            <person name="Murrell J.C."/>
        </authorList>
    </citation>
    <scope>NUCLEOTIDE SEQUENCE</scope>
    <source>
        <strain evidence="2">PC2</strain>
    </source>
</reference>
<dbReference type="Pfam" id="PF12915">
    <property type="entry name" value="DUF3833"/>
    <property type="match status" value="1"/>
</dbReference>
<evidence type="ECO:0000313" key="3">
    <source>
        <dbReference type="Proteomes" id="UP001139104"/>
    </source>
</evidence>